<dbReference type="SUPFAM" id="SSF52833">
    <property type="entry name" value="Thioredoxin-like"/>
    <property type="match status" value="1"/>
</dbReference>
<accession>A0A8S1ZVC4</accession>
<proteinExistence type="predicted"/>
<evidence type="ECO:0000313" key="3">
    <source>
        <dbReference type="EMBL" id="CAE5966913.1"/>
    </source>
</evidence>
<dbReference type="Pfam" id="PF00462">
    <property type="entry name" value="Glutaredoxin"/>
    <property type="match status" value="1"/>
</dbReference>
<dbReference type="EMBL" id="LR999453">
    <property type="protein sequence ID" value="CAE5966913.1"/>
    <property type="molecule type" value="Genomic_DNA"/>
</dbReference>
<dbReference type="SMART" id="SM00737">
    <property type="entry name" value="ML"/>
    <property type="match status" value="1"/>
</dbReference>
<evidence type="ECO:0000259" key="2">
    <source>
        <dbReference type="SMART" id="SM00737"/>
    </source>
</evidence>
<feature type="chain" id="PRO_5035823755" description="MD-2-related lipid-recognition domain-containing protein" evidence="1">
    <location>
        <begin position="25"/>
        <end position="344"/>
    </location>
</feature>
<feature type="signal peptide" evidence="1">
    <location>
        <begin position="1"/>
        <end position="24"/>
    </location>
</feature>
<dbReference type="Pfam" id="PF23733">
    <property type="entry name" value="GRXCR1-2_C"/>
    <property type="match status" value="1"/>
</dbReference>
<dbReference type="InterPro" id="IPR002109">
    <property type="entry name" value="Glutaredoxin"/>
</dbReference>
<dbReference type="PANTHER" id="PTHR45669:SF14">
    <property type="entry name" value="EMB|CAB81925.1-RELATED"/>
    <property type="match status" value="1"/>
</dbReference>
<feature type="domain" description="MD-2-related lipid-recognition" evidence="2">
    <location>
        <begin position="27"/>
        <end position="147"/>
    </location>
</feature>
<name>A0A8S1ZVC4_ARAAE</name>
<evidence type="ECO:0000256" key="1">
    <source>
        <dbReference type="SAM" id="SignalP"/>
    </source>
</evidence>
<evidence type="ECO:0000313" key="4">
    <source>
        <dbReference type="Proteomes" id="UP000682877"/>
    </source>
</evidence>
<dbReference type="InterPro" id="IPR033917">
    <property type="entry name" value="ML_PG-PI_TP"/>
</dbReference>
<organism evidence="3 4">
    <name type="scientific">Arabidopsis arenosa</name>
    <name type="common">Sand rock-cress</name>
    <name type="synonym">Cardaminopsis arenosa</name>
    <dbReference type="NCBI Taxonomy" id="38785"/>
    <lineage>
        <taxon>Eukaryota</taxon>
        <taxon>Viridiplantae</taxon>
        <taxon>Streptophyta</taxon>
        <taxon>Embryophyta</taxon>
        <taxon>Tracheophyta</taxon>
        <taxon>Spermatophyta</taxon>
        <taxon>Magnoliopsida</taxon>
        <taxon>eudicotyledons</taxon>
        <taxon>Gunneridae</taxon>
        <taxon>Pentapetalae</taxon>
        <taxon>rosids</taxon>
        <taxon>malvids</taxon>
        <taxon>Brassicales</taxon>
        <taxon>Brassicaceae</taxon>
        <taxon>Camelineae</taxon>
        <taxon>Arabidopsis</taxon>
    </lineage>
</organism>
<dbReference type="GO" id="GO:0032366">
    <property type="term" value="P:intracellular sterol transport"/>
    <property type="evidence" value="ECO:0007669"/>
    <property type="project" value="InterPro"/>
</dbReference>
<dbReference type="PANTHER" id="PTHR45669">
    <property type="entry name" value="GLUTAREDOXIN DOMAIN-CONTAINING CYSTEINE-RICH PROTEIN CG12206-RELATED"/>
    <property type="match status" value="1"/>
</dbReference>
<gene>
    <name evidence="3" type="ORF">AARE701A_LOCUS6927</name>
</gene>
<dbReference type="Proteomes" id="UP000682877">
    <property type="component" value="Chromosome 3"/>
</dbReference>
<keyword evidence="1" id="KW-0732">Signal</keyword>
<sequence>MSKFTGFSSLAISYFLLVSTIVAATDVHYCDNNEEYEVQVQGVEIIPYPVARGAPATFSISANTDTEISSGKLVIEVSYFGWHIHSETHDLCKETSCPVAVGDFVIEHSQVLPGYTPPVVAMKDVKERMVKKLKLITSLGNLKQAIALHKSNLDRTIFHQIDDKECLTPTTLEASEEQQLQQNLEEIFSAFEEKCVAGGEDSVVFYMTSLQGVRKTYEDCRKVRFLLENHKVSFRERDVSMDCEFKEEMWRLLGEKVTPPRLFVKCKYIGGADEVVALNENGKLKMLLEGFSSAKARQCEWCENERFLICWNCNGRSRVVAEDEMWKRCIECNENGLVKCALCT</sequence>
<dbReference type="InterPro" id="IPR036249">
    <property type="entry name" value="Thioredoxin-like_sf"/>
</dbReference>
<dbReference type="PROSITE" id="PS51354">
    <property type="entry name" value="GLUTAREDOXIN_2"/>
    <property type="match status" value="1"/>
</dbReference>
<dbReference type="Gene3D" id="2.60.40.770">
    <property type="match status" value="1"/>
</dbReference>
<dbReference type="InterPro" id="IPR014756">
    <property type="entry name" value="Ig_E-set"/>
</dbReference>
<dbReference type="InterPro" id="IPR003172">
    <property type="entry name" value="ML_dom"/>
</dbReference>
<protein>
    <recommendedName>
        <fullName evidence="2">MD-2-related lipid-recognition domain-containing protein</fullName>
    </recommendedName>
</protein>
<reference evidence="3" key="1">
    <citation type="submission" date="2021-01" db="EMBL/GenBank/DDBJ databases">
        <authorList>
            <person name="Bezrukov I."/>
        </authorList>
    </citation>
    <scope>NUCLEOTIDE SEQUENCE</scope>
</reference>
<dbReference type="Gene3D" id="3.40.30.10">
    <property type="entry name" value="Glutaredoxin"/>
    <property type="match status" value="1"/>
</dbReference>
<dbReference type="CDD" id="cd03031">
    <property type="entry name" value="GRX_GRX_like"/>
    <property type="match status" value="1"/>
</dbReference>
<dbReference type="Pfam" id="PF02221">
    <property type="entry name" value="E1_DerP2_DerF2"/>
    <property type="match status" value="1"/>
</dbReference>
<keyword evidence="4" id="KW-1185">Reference proteome</keyword>
<dbReference type="SUPFAM" id="SSF81296">
    <property type="entry name" value="E set domains"/>
    <property type="match status" value="1"/>
</dbReference>
<dbReference type="AlphaFoldDB" id="A0A8S1ZVC4"/>
<dbReference type="CDD" id="cd00917">
    <property type="entry name" value="PG-PI_TP"/>
    <property type="match status" value="1"/>
</dbReference>